<feature type="region of interest" description="Disordered" evidence="2">
    <location>
        <begin position="378"/>
        <end position="456"/>
    </location>
</feature>
<evidence type="ECO:0000313" key="3">
    <source>
        <dbReference type="EMBL" id="KAH7053325.1"/>
    </source>
</evidence>
<keyword evidence="4" id="KW-1185">Reference proteome</keyword>
<feature type="compositionally biased region" description="Low complexity" evidence="2">
    <location>
        <begin position="437"/>
        <end position="453"/>
    </location>
</feature>
<comment type="caution">
    <text evidence="3">The sequence shown here is derived from an EMBL/GenBank/DDBJ whole genome shotgun (WGS) entry which is preliminary data.</text>
</comment>
<gene>
    <name evidence="3" type="ORF">B0J12DRAFT_52059</name>
</gene>
<organism evidence="3 4">
    <name type="scientific">Macrophomina phaseolina</name>
    <dbReference type="NCBI Taxonomy" id="35725"/>
    <lineage>
        <taxon>Eukaryota</taxon>
        <taxon>Fungi</taxon>
        <taxon>Dikarya</taxon>
        <taxon>Ascomycota</taxon>
        <taxon>Pezizomycotina</taxon>
        <taxon>Dothideomycetes</taxon>
        <taxon>Dothideomycetes incertae sedis</taxon>
        <taxon>Botryosphaeriales</taxon>
        <taxon>Botryosphaeriaceae</taxon>
        <taxon>Macrophomina</taxon>
    </lineage>
</organism>
<feature type="compositionally biased region" description="Low complexity" evidence="2">
    <location>
        <begin position="1"/>
        <end position="17"/>
    </location>
</feature>
<evidence type="ECO:0000313" key="4">
    <source>
        <dbReference type="Proteomes" id="UP000774617"/>
    </source>
</evidence>
<dbReference type="EMBL" id="JAGTJR010000010">
    <property type="protein sequence ID" value="KAH7053325.1"/>
    <property type="molecule type" value="Genomic_DNA"/>
</dbReference>
<accession>A0ABQ8GF21</accession>
<feature type="region of interest" description="Disordered" evidence="2">
    <location>
        <begin position="111"/>
        <end position="236"/>
    </location>
</feature>
<sequence>MTMLASPAAAATTSHATVCSLRAKEHGPPNHAPRSPSRRQPSHPNAPLSDVALDKPPQVLLTRQDTSYDPAAFSLDDDCLPPSPARGHPKAYSTAFLDSCRPLVHRATSSLSAFQNQSRASLPSPTKSFASFIPSRRDPAPLPDEQTPRVSALGDWFSGSSAPFTLSRDPRHDDDESDIGSDSDLDSDDDYDDTMDGSHSQRNAAALGRTKSLKRASTQSFASNNSQPPPATSNFLSWFTRKSDAPKNGNNLPQDPLSVLDIESALFPNGQPDPLDPHAFHDLHKASVALLKQFQMSYKAMQLCMQDTRLEEDGLREEKKQADVHAQNLQMQLDNLKADAEKRDKEMSALRDALERERQLRADEEEARIASLRAVRGPGCKCNRKSTASSTITTEPNGVLSDRDSGFESEGETVTDDFAHSRPTSMLSDSDIPELDSNPSSAPTSAPSPVEPSKPTLFKRKSTFDTALQKKRDQRNSQRGSVMPIILTGAGKMADNNGQMDVWRENRELRERVEALERTVDEALGIVGGLEAGIVY</sequence>
<protein>
    <submittedName>
        <fullName evidence="3">Uncharacterized protein</fullName>
    </submittedName>
</protein>
<feature type="compositionally biased region" description="Polar residues" evidence="2">
    <location>
        <begin position="215"/>
        <end position="236"/>
    </location>
</feature>
<dbReference type="Proteomes" id="UP000774617">
    <property type="component" value="Unassembled WGS sequence"/>
</dbReference>
<feature type="compositionally biased region" description="Polar residues" evidence="2">
    <location>
        <begin position="111"/>
        <end position="129"/>
    </location>
</feature>
<reference evidence="3 4" key="1">
    <citation type="journal article" date="2021" name="Nat. Commun.">
        <title>Genetic determinants of endophytism in the Arabidopsis root mycobiome.</title>
        <authorList>
            <person name="Mesny F."/>
            <person name="Miyauchi S."/>
            <person name="Thiergart T."/>
            <person name="Pickel B."/>
            <person name="Atanasova L."/>
            <person name="Karlsson M."/>
            <person name="Huettel B."/>
            <person name="Barry K.W."/>
            <person name="Haridas S."/>
            <person name="Chen C."/>
            <person name="Bauer D."/>
            <person name="Andreopoulos W."/>
            <person name="Pangilinan J."/>
            <person name="LaButti K."/>
            <person name="Riley R."/>
            <person name="Lipzen A."/>
            <person name="Clum A."/>
            <person name="Drula E."/>
            <person name="Henrissat B."/>
            <person name="Kohler A."/>
            <person name="Grigoriev I.V."/>
            <person name="Martin F.M."/>
            <person name="Hacquard S."/>
        </authorList>
    </citation>
    <scope>NUCLEOTIDE SEQUENCE [LARGE SCALE GENOMIC DNA]</scope>
    <source>
        <strain evidence="3 4">MPI-SDFR-AT-0080</strain>
    </source>
</reference>
<evidence type="ECO:0000256" key="1">
    <source>
        <dbReference type="SAM" id="Coils"/>
    </source>
</evidence>
<feature type="compositionally biased region" description="Acidic residues" evidence="2">
    <location>
        <begin position="175"/>
        <end position="195"/>
    </location>
</feature>
<feature type="region of interest" description="Disordered" evidence="2">
    <location>
        <begin position="1"/>
        <end position="59"/>
    </location>
</feature>
<feature type="coiled-coil region" evidence="1">
    <location>
        <begin position="319"/>
        <end position="367"/>
    </location>
</feature>
<proteinExistence type="predicted"/>
<evidence type="ECO:0000256" key="2">
    <source>
        <dbReference type="SAM" id="MobiDB-lite"/>
    </source>
</evidence>
<keyword evidence="1" id="KW-0175">Coiled coil</keyword>
<name>A0ABQ8GF21_9PEZI</name>
<feature type="compositionally biased region" description="Polar residues" evidence="2">
    <location>
        <begin position="385"/>
        <end position="396"/>
    </location>
</feature>